<sequence length="191" mass="22662">QICGTDNKTYSSDCHLFATKCQREGTKEGNHLHLDYQGPCKYIPPCTDYELAHFPFRMRDWLKNVLIQLYERCLENPNLLSEKQRNKVKKIYENEKRLEEGDHNIELLVKDFQKNYHMYVYPVHWQFNQLDQHSIDRLLTRSELSALRAPLIPMEHCVTAFLQGCNTNNDKHISLQEWCHCFGIKDGNIYV</sequence>
<accession>A0ABN9G7V0</accession>
<dbReference type="Gene3D" id="1.10.238.10">
    <property type="entry name" value="EF-hand"/>
    <property type="match status" value="1"/>
</dbReference>
<keyword evidence="5" id="KW-0325">Glycoprotein</keyword>
<keyword evidence="2" id="KW-0964">Secreted</keyword>
<dbReference type="SMART" id="SM00280">
    <property type="entry name" value="KAZAL"/>
    <property type="match status" value="1"/>
</dbReference>
<dbReference type="EMBL" id="CATNWA010018035">
    <property type="protein sequence ID" value="CAI9604866.1"/>
    <property type="molecule type" value="Genomic_DNA"/>
</dbReference>
<evidence type="ECO:0000256" key="5">
    <source>
        <dbReference type="ARBA" id="ARBA00023180"/>
    </source>
</evidence>
<dbReference type="SUPFAM" id="SSF47473">
    <property type="entry name" value="EF-hand"/>
    <property type="match status" value="1"/>
</dbReference>
<evidence type="ECO:0000256" key="2">
    <source>
        <dbReference type="ARBA" id="ARBA00022525"/>
    </source>
</evidence>
<evidence type="ECO:0000256" key="1">
    <source>
        <dbReference type="ARBA" id="ARBA00004498"/>
    </source>
</evidence>
<dbReference type="PANTHER" id="PTHR13866">
    <property type="entry name" value="SPARC OSTEONECTIN"/>
    <property type="match status" value="1"/>
</dbReference>
<dbReference type="Pfam" id="PF07648">
    <property type="entry name" value="Kazal_2"/>
    <property type="match status" value="1"/>
</dbReference>
<protein>
    <recommendedName>
        <fullName evidence="6">Kazal-like domain-containing protein</fullName>
    </recommendedName>
</protein>
<evidence type="ECO:0000259" key="6">
    <source>
        <dbReference type="PROSITE" id="PS51465"/>
    </source>
</evidence>
<dbReference type="Gene3D" id="3.30.60.30">
    <property type="match status" value="1"/>
</dbReference>
<feature type="non-terminal residue" evidence="7">
    <location>
        <position position="1"/>
    </location>
</feature>
<comment type="caution">
    <text evidence="7">The sequence shown here is derived from an EMBL/GenBank/DDBJ whole genome shotgun (WGS) entry which is preliminary data.</text>
</comment>
<reference evidence="7" key="1">
    <citation type="submission" date="2023-05" db="EMBL/GenBank/DDBJ databases">
        <authorList>
            <person name="Stuckert A."/>
        </authorList>
    </citation>
    <scope>NUCLEOTIDE SEQUENCE</scope>
</reference>
<dbReference type="InterPro" id="IPR001999">
    <property type="entry name" value="Osteonectin_CS"/>
</dbReference>
<proteinExistence type="predicted"/>
<comment type="subcellular location">
    <subcellularLocation>
        <location evidence="1">Secreted</location>
        <location evidence="1">Extracellular space</location>
        <location evidence="1">Extracellular matrix</location>
    </subcellularLocation>
</comment>
<name>A0ABN9G7V0_9NEOB</name>
<evidence type="ECO:0000313" key="8">
    <source>
        <dbReference type="Proteomes" id="UP001162483"/>
    </source>
</evidence>
<gene>
    <name evidence="7" type="ORF">SPARVUS_LOCUS13513891</name>
</gene>
<keyword evidence="3" id="KW-0732">Signal</keyword>
<dbReference type="PROSITE" id="PS00613">
    <property type="entry name" value="OSTEONECTIN_2"/>
    <property type="match status" value="1"/>
</dbReference>
<dbReference type="InterPro" id="IPR036058">
    <property type="entry name" value="Kazal_dom_sf"/>
</dbReference>
<evidence type="ECO:0000256" key="3">
    <source>
        <dbReference type="ARBA" id="ARBA00022729"/>
    </source>
</evidence>
<dbReference type="InterPro" id="IPR019577">
    <property type="entry name" value="SPARC/Testican_Ca-bd-dom"/>
</dbReference>
<evidence type="ECO:0000256" key="4">
    <source>
        <dbReference type="ARBA" id="ARBA00023157"/>
    </source>
</evidence>
<evidence type="ECO:0000313" key="7">
    <source>
        <dbReference type="EMBL" id="CAI9604866.1"/>
    </source>
</evidence>
<dbReference type="SUPFAM" id="SSF100895">
    <property type="entry name" value="Kazal-type serine protease inhibitors"/>
    <property type="match status" value="1"/>
</dbReference>
<dbReference type="PANTHER" id="PTHR13866:SF16">
    <property type="entry name" value="SPARC-LIKE PROTEIN 1"/>
    <property type="match status" value="1"/>
</dbReference>
<dbReference type="InterPro" id="IPR002350">
    <property type="entry name" value="Kazal_dom"/>
</dbReference>
<dbReference type="PROSITE" id="PS51465">
    <property type="entry name" value="KAZAL_2"/>
    <property type="match status" value="1"/>
</dbReference>
<dbReference type="Pfam" id="PF10591">
    <property type="entry name" value="SPARC_Ca_bdg"/>
    <property type="match status" value="1"/>
</dbReference>
<dbReference type="InterPro" id="IPR011992">
    <property type="entry name" value="EF-hand-dom_pair"/>
</dbReference>
<organism evidence="7 8">
    <name type="scientific">Staurois parvus</name>
    <dbReference type="NCBI Taxonomy" id="386267"/>
    <lineage>
        <taxon>Eukaryota</taxon>
        <taxon>Metazoa</taxon>
        <taxon>Chordata</taxon>
        <taxon>Craniata</taxon>
        <taxon>Vertebrata</taxon>
        <taxon>Euteleostomi</taxon>
        <taxon>Amphibia</taxon>
        <taxon>Batrachia</taxon>
        <taxon>Anura</taxon>
        <taxon>Neobatrachia</taxon>
        <taxon>Ranoidea</taxon>
        <taxon>Ranidae</taxon>
        <taxon>Staurois</taxon>
    </lineage>
</organism>
<keyword evidence="8" id="KW-1185">Reference proteome</keyword>
<dbReference type="Proteomes" id="UP001162483">
    <property type="component" value="Unassembled WGS sequence"/>
</dbReference>
<keyword evidence="4" id="KW-1015">Disulfide bond</keyword>
<feature type="domain" description="Kazal-like" evidence="6">
    <location>
        <begin position="1"/>
        <end position="42"/>
    </location>
</feature>